<keyword evidence="8" id="KW-0732">Signal</keyword>
<dbReference type="PANTHER" id="PTHR19944:SF99">
    <property type="entry name" value="HLA CLASS II HISTOCOMPATIBILITY ANTIGEN, DRB1 BETA CHAIN"/>
    <property type="match status" value="1"/>
</dbReference>
<keyword evidence="4" id="KW-1015">Disulfide bond</keyword>
<dbReference type="Pfam" id="PF07654">
    <property type="entry name" value="C1-set"/>
    <property type="match status" value="1"/>
</dbReference>
<keyword evidence="2 7" id="KW-0812">Transmembrane</keyword>
<name>A0A6G1Q7M7_CHAAH</name>
<protein>
    <submittedName>
        <fullName evidence="10">H-2 class II histocompatibility antigen, I-A beta chain</fullName>
    </submittedName>
</protein>
<dbReference type="Proteomes" id="UP000503349">
    <property type="component" value="Chromosome 13"/>
</dbReference>
<evidence type="ECO:0000313" key="11">
    <source>
        <dbReference type="Proteomes" id="UP000503349"/>
    </source>
</evidence>
<dbReference type="Gene3D" id="2.60.40.10">
    <property type="entry name" value="Immunoglobulins"/>
    <property type="match status" value="1"/>
</dbReference>
<evidence type="ECO:0000256" key="2">
    <source>
        <dbReference type="ARBA" id="ARBA00022692"/>
    </source>
</evidence>
<dbReference type="InterPro" id="IPR013783">
    <property type="entry name" value="Ig-like_fold"/>
</dbReference>
<evidence type="ECO:0000256" key="7">
    <source>
        <dbReference type="SAM" id="Phobius"/>
    </source>
</evidence>
<dbReference type="InterPro" id="IPR007110">
    <property type="entry name" value="Ig-like_dom"/>
</dbReference>
<keyword evidence="3 7" id="KW-1133">Transmembrane helix</keyword>
<dbReference type="SMART" id="SM00921">
    <property type="entry name" value="MHC_II_beta"/>
    <property type="match status" value="1"/>
</dbReference>
<evidence type="ECO:0000256" key="6">
    <source>
        <dbReference type="SAM" id="MobiDB-lite"/>
    </source>
</evidence>
<dbReference type="InterPro" id="IPR000353">
    <property type="entry name" value="MHC_II_b_N"/>
</dbReference>
<feature type="chain" id="PRO_5026141719" evidence="8">
    <location>
        <begin position="21"/>
        <end position="305"/>
    </location>
</feature>
<dbReference type="GO" id="GO:0019882">
    <property type="term" value="P:antigen processing and presentation"/>
    <property type="evidence" value="ECO:0007669"/>
    <property type="project" value="InterPro"/>
</dbReference>
<evidence type="ECO:0000259" key="9">
    <source>
        <dbReference type="PROSITE" id="PS50835"/>
    </source>
</evidence>
<dbReference type="EMBL" id="CM015724">
    <property type="protein sequence ID" value="KAF3698419.1"/>
    <property type="molecule type" value="Genomic_DNA"/>
</dbReference>
<dbReference type="SUPFAM" id="SSF54452">
    <property type="entry name" value="MHC antigen-recognition domain"/>
    <property type="match status" value="1"/>
</dbReference>
<comment type="subcellular location">
    <subcellularLocation>
        <location evidence="1">Membrane</location>
        <topology evidence="1">Single-pass type I membrane protein</topology>
    </subcellularLocation>
</comment>
<proteinExistence type="predicted"/>
<dbReference type="GO" id="GO:0006955">
    <property type="term" value="P:immune response"/>
    <property type="evidence" value="ECO:0007669"/>
    <property type="project" value="InterPro"/>
</dbReference>
<gene>
    <name evidence="10" type="ORF">EXN66_Car014100</name>
</gene>
<feature type="signal peptide" evidence="8">
    <location>
        <begin position="1"/>
        <end position="20"/>
    </location>
</feature>
<dbReference type="Pfam" id="PF00969">
    <property type="entry name" value="MHC_II_beta"/>
    <property type="match status" value="1"/>
</dbReference>
<dbReference type="PANTHER" id="PTHR19944">
    <property type="entry name" value="MHC CLASS II-RELATED"/>
    <property type="match status" value="1"/>
</dbReference>
<reference evidence="11" key="2">
    <citation type="submission" date="2019-02" db="EMBL/GenBank/DDBJ databases">
        <title>Opniocepnalus argus Var Kimnra genome.</title>
        <authorList>
            <person name="Zhou C."/>
            <person name="Xiao S."/>
        </authorList>
    </citation>
    <scope>NUCLEOTIDE SEQUENCE [LARGE SCALE GENOMIC DNA]</scope>
</reference>
<dbReference type="InterPro" id="IPR011162">
    <property type="entry name" value="MHC_I/II-like_Ag-recog"/>
</dbReference>
<organism evidence="10 11">
    <name type="scientific">Channa argus</name>
    <name type="common">Northern snakehead</name>
    <name type="synonym">Ophicephalus argus</name>
    <dbReference type="NCBI Taxonomy" id="215402"/>
    <lineage>
        <taxon>Eukaryota</taxon>
        <taxon>Metazoa</taxon>
        <taxon>Chordata</taxon>
        <taxon>Craniata</taxon>
        <taxon>Vertebrata</taxon>
        <taxon>Euteleostomi</taxon>
        <taxon>Actinopterygii</taxon>
        <taxon>Neopterygii</taxon>
        <taxon>Teleostei</taxon>
        <taxon>Neoteleostei</taxon>
        <taxon>Acanthomorphata</taxon>
        <taxon>Anabantaria</taxon>
        <taxon>Anabantiformes</taxon>
        <taxon>Channoidei</taxon>
        <taxon>Channidae</taxon>
        <taxon>Channa</taxon>
    </lineage>
</organism>
<dbReference type="PROSITE" id="PS50835">
    <property type="entry name" value="IG_LIKE"/>
    <property type="match status" value="1"/>
</dbReference>
<dbReference type="InterPro" id="IPR036179">
    <property type="entry name" value="Ig-like_dom_sf"/>
</dbReference>
<dbReference type="AlphaFoldDB" id="A0A6G1Q7M7"/>
<keyword evidence="7" id="KW-0472">Membrane</keyword>
<sequence length="305" mass="34012">MASAFLGFSLLFITFFAADGYWYARVQHCRFYSSEPQDIEYIDSYYYNKLEFIRFNSSVGRFAGFTDLGIKNAHRWNQNISILTAESGEVVRYCRNNINVWFGSVLSSAVQPTVRLQSVPPPGDNRPAMLVCSVYSFYPKKITLSWFKNGEKVTSGITSIDELADGDWHYQAHTNLEYTPREGEKISCVVEHASLREPLVTDWDPSPPDSNRGLIAIGASGLILGLIVAFGGVIYYSWIARGCAGAINQSDKTWDLMPTSHKQVSLIVLSVLSILSPEATISPYNNKATPATGSKVRPTNKNNMY</sequence>
<dbReference type="Gene3D" id="3.10.320.10">
    <property type="entry name" value="Class II Histocompatibility Antigen, M Beta Chain, Chain B, domain 1"/>
    <property type="match status" value="1"/>
</dbReference>
<evidence type="ECO:0000256" key="3">
    <source>
        <dbReference type="ARBA" id="ARBA00022989"/>
    </source>
</evidence>
<feature type="domain" description="Ig-like" evidence="9">
    <location>
        <begin position="112"/>
        <end position="201"/>
    </location>
</feature>
<dbReference type="InterPro" id="IPR014745">
    <property type="entry name" value="MHC_II_a/b_N"/>
</dbReference>
<evidence type="ECO:0000256" key="8">
    <source>
        <dbReference type="SAM" id="SignalP"/>
    </source>
</evidence>
<evidence type="ECO:0000256" key="5">
    <source>
        <dbReference type="ARBA" id="ARBA00023180"/>
    </source>
</evidence>
<dbReference type="GO" id="GO:0042613">
    <property type="term" value="C:MHC class II protein complex"/>
    <property type="evidence" value="ECO:0007669"/>
    <property type="project" value="InterPro"/>
</dbReference>
<dbReference type="SMART" id="SM00407">
    <property type="entry name" value="IGc1"/>
    <property type="match status" value="1"/>
</dbReference>
<feature type="region of interest" description="Disordered" evidence="6">
    <location>
        <begin position="286"/>
        <end position="305"/>
    </location>
</feature>
<dbReference type="InterPro" id="IPR003597">
    <property type="entry name" value="Ig_C1-set"/>
</dbReference>
<dbReference type="SUPFAM" id="SSF48726">
    <property type="entry name" value="Immunoglobulin"/>
    <property type="match status" value="1"/>
</dbReference>
<keyword evidence="11" id="KW-1185">Reference proteome</keyword>
<feature type="transmembrane region" description="Helical" evidence="7">
    <location>
        <begin position="214"/>
        <end position="238"/>
    </location>
</feature>
<evidence type="ECO:0000256" key="1">
    <source>
        <dbReference type="ARBA" id="ARBA00004479"/>
    </source>
</evidence>
<evidence type="ECO:0000256" key="4">
    <source>
        <dbReference type="ARBA" id="ARBA00023157"/>
    </source>
</evidence>
<dbReference type="InterPro" id="IPR050160">
    <property type="entry name" value="MHC/Immunoglobulin"/>
</dbReference>
<accession>A0A6G1Q7M7</accession>
<reference evidence="10 11" key="1">
    <citation type="submission" date="2019-02" db="EMBL/GenBank/DDBJ databases">
        <title>Opniocepnalus argus genome.</title>
        <authorList>
            <person name="Zhou C."/>
            <person name="Xiao S."/>
        </authorList>
    </citation>
    <scope>NUCLEOTIDE SEQUENCE [LARGE SCALE GENOMIC DNA]</scope>
    <source>
        <strain evidence="10">OARG1902GOOAL</strain>
        <tissue evidence="10">Muscle</tissue>
    </source>
</reference>
<keyword evidence="5" id="KW-0325">Glycoprotein</keyword>
<evidence type="ECO:0000313" key="10">
    <source>
        <dbReference type="EMBL" id="KAF3698419.1"/>
    </source>
</evidence>